<dbReference type="RefSeq" id="XP_031425388.1">
    <property type="nucleotide sequence ID" value="XM_031569528.2"/>
</dbReference>
<evidence type="ECO:0000313" key="3">
    <source>
        <dbReference type="Proteomes" id="UP000515152"/>
    </source>
</evidence>
<comment type="similarity">
    <text evidence="1">Belongs to the LTO1 family.</text>
</comment>
<sequence length="126" mass="14643">MTPIRYHIHGYDEGFEEGKRQGWHEGRNHGRIHGGKLSAEVSFYRGFALTWKYLLQMNMDSKARKPLKILEALTGMIQTFPLEDPQNQELEENMKQIRAKFRQVCSLLHISTDFNGYVNSPGQLSF</sequence>
<organism evidence="3 4">
    <name type="scientific">Clupea harengus</name>
    <name type="common">Atlantic herring</name>
    <dbReference type="NCBI Taxonomy" id="7950"/>
    <lineage>
        <taxon>Eukaryota</taxon>
        <taxon>Metazoa</taxon>
        <taxon>Chordata</taxon>
        <taxon>Craniata</taxon>
        <taxon>Vertebrata</taxon>
        <taxon>Euteleostomi</taxon>
        <taxon>Actinopterygii</taxon>
        <taxon>Neopterygii</taxon>
        <taxon>Teleostei</taxon>
        <taxon>Clupei</taxon>
        <taxon>Clupeiformes</taxon>
        <taxon>Clupeoidei</taxon>
        <taxon>Clupeidae</taxon>
        <taxon>Clupea</taxon>
    </lineage>
</organism>
<dbReference type="PANTHER" id="PTHR28532:SF1">
    <property type="entry name" value="ORAL CANCER OVEREXPRESSED 1"/>
    <property type="match status" value="1"/>
</dbReference>
<evidence type="ECO:0000313" key="4">
    <source>
        <dbReference type="RefSeq" id="XP_031425388.1"/>
    </source>
</evidence>
<evidence type="ECO:0000256" key="1">
    <source>
        <dbReference type="ARBA" id="ARBA00038090"/>
    </source>
</evidence>
<evidence type="ECO:0000259" key="2">
    <source>
        <dbReference type="Pfam" id="PF09811"/>
    </source>
</evidence>
<accession>A0A6P8FA44</accession>
<keyword evidence="3" id="KW-1185">Reference proteome</keyword>
<name>A0A6P8FA44_CLUHA</name>
<gene>
    <name evidence="4" type="primary">lto1</name>
</gene>
<proteinExistence type="inferred from homology"/>
<dbReference type="InterPro" id="IPR052436">
    <property type="entry name" value="LTO1_adapter"/>
</dbReference>
<dbReference type="CTD" id="220064"/>
<dbReference type="PANTHER" id="PTHR28532">
    <property type="entry name" value="GEO13458P1"/>
    <property type="match status" value="1"/>
</dbReference>
<dbReference type="AlphaFoldDB" id="A0A6P8FA44"/>
<dbReference type="GeneID" id="105889035"/>
<dbReference type="Pfam" id="PF09811">
    <property type="entry name" value="Yae1_N"/>
    <property type="match status" value="1"/>
</dbReference>
<dbReference type="Proteomes" id="UP000515152">
    <property type="component" value="Chromosome 6"/>
</dbReference>
<feature type="domain" description="Essential protein Yae1 N-terminal" evidence="2">
    <location>
        <begin position="10"/>
        <end position="48"/>
    </location>
</feature>
<protein>
    <submittedName>
        <fullName evidence="4">Protein LTO1 homolog isoform X2</fullName>
    </submittedName>
</protein>
<dbReference type="InterPro" id="IPR019191">
    <property type="entry name" value="Essential_protein_Yae1_N"/>
</dbReference>
<reference evidence="4" key="1">
    <citation type="submission" date="2025-08" db="UniProtKB">
        <authorList>
            <consortium name="RefSeq"/>
        </authorList>
    </citation>
    <scope>IDENTIFICATION</scope>
</reference>